<dbReference type="PANTHER" id="PTHR24305:SF210">
    <property type="entry name" value="CYTOCHROME P450 MONOOXYGENASE ASQL-RELATED"/>
    <property type="match status" value="1"/>
</dbReference>
<evidence type="ECO:0000256" key="5">
    <source>
        <dbReference type="ARBA" id="ARBA00023004"/>
    </source>
</evidence>
<keyword evidence="8" id="KW-1185">Reference proteome</keyword>
<comment type="cofactor">
    <cofactor evidence="1">
        <name>heme</name>
        <dbReference type="ChEBI" id="CHEBI:30413"/>
    </cofactor>
</comment>
<keyword evidence="6" id="KW-1133">Transmembrane helix</keyword>
<sequence length="484" mass="54096">MESPIFNVPVTLSIVDLCTICFAIPALLALCLLGNRKLFDQYGPVVRVGPRDLLFNSAQAMRDIHGTRKGRVQAMAKDERLYQKYGTEEDHILSTLSQDVHARQRKMLSAAFSERSVRDLEPMIISHTDKLVDGIRKLGVCGQQKVNMMMWLNYITFDITGYLVFGESFGCLDNGQLHPWVAFVLDAAKAQVFMSALQQIPGANMLIPHLIPKKVMDNLEQHRALTEQRLNQRLEEGPAASKVDLVGLLLRDGLSQSGGGIRSGEDHISKGELLANTAVLINAGAETSATTLSGAIFFLSTCSPARISRLATEIRTAFPTVSSINALQASHLPYLNAVLQETLRYYPPAADRAPRRTPPEGMTIDGHFIAGNTYVGVPHFAAYHSASNFHRPDEWIPERWLDDECAEYGCENDQRDVMQAFSLGTYGCLGINLAWAELRIILCRLVWEFEFELCPGQEKWMDEQKAYILWDKPGLWVDLKERNG</sequence>
<dbReference type="GeneID" id="35431551"/>
<evidence type="ECO:0000313" key="7">
    <source>
        <dbReference type="EMBL" id="WPB03714.1"/>
    </source>
</evidence>
<dbReference type="Pfam" id="PF00067">
    <property type="entry name" value="p450"/>
    <property type="match status" value="1"/>
</dbReference>
<evidence type="ECO:0000256" key="3">
    <source>
        <dbReference type="ARBA" id="ARBA00022617"/>
    </source>
</evidence>
<evidence type="ECO:0000313" key="8">
    <source>
        <dbReference type="Proteomes" id="UP001302367"/>
    </source>
</evidence>
<dbReference type="Proteomes" id="UP001302367">
    <property type="component" value="Chromosome 5"/>
</dbReference>
<dbReference type="InterPro" id="IPR001128">
    <property type="entry name" value="Cyt_P450"/>
</dbReference>
<keyword evidence="4" id="KW-0479">Metal-binding</keyword>
<comment type="similarity">
    <text evidence="2">Belongs to the cytochrome P450 family.</text>
</comment>
<dbReference type="Gene3D" id="1.10.630.10">
    <property type="entry name" value="Cytochrome P450"/>
    <property type="match status" value="1"/>
</dbReference>
<reference evidence="7 8" key="1">
    <citation type="submission" date="2023-09" db="EMBL/GenBank/DDBJ databases">
        <title>Complete-Gapless Cercospora beticola genome.</title>
        <authorList>
            <person name="Wyatt N.A."/>
            <person name="Spanner R.E."/>
            <person name="Bolton M.D."/>
        </authorList>
    </citation>
    <scope>NUCLEOTIDE SEQUENCE [LARGE SCALE GENOMIC DNA]</scope>
    <source>
        <strain evidence="7">Cb09-40</strain>
    </source>
</reference>
<evidence type="ECO:0008006" key="9">
    <source>
        <dbReference type="Google" id="ProtNLM"/>
    </source>
</evidence>
<feature type="transmembrane region" description="Helical" evidence="6">
    <location>
        <begin position="12"/>
        <end position="33"/>
    </location>
</feature>
<dbReference type="SUPFAM" id="SSF48264">
    <property type="entry name" value="Cytochrome P450"/>
    <property type="match status" value="1"/>
</dbReference>
<keyword evidence="3" id="KW-0349">Heme</keyword>
<gene>
    <name evidence="7" type="ORF">RHO25_008358</name>
</gene>
<dbReference type="InterPro" id="IPR036396">
    <property type="entry name" value="Cyt_P450_sf"/>
</dbReference>
<dbReference type="PRINTS" id="PR00463">
    <property type="entry name" value="EP450I"/>
</dbReference>
<keyword evidence="6" id="KW-0812">Transmembrane</keyword>
<dbReference type="InterPro" id="IPR002401">
    <property type="entry name" value="Cyt_P450_E_grp-I"/>
</dbReference>
<evidence type="ECO:0000256" key="6">
    <source>
        <dbReference type="SAM" id="Phobius"/>
    </source>
</evidence>
<dbReference type="CDD" id="cd11058">
    <property type="entry name" value="CYP60B-like"/>
    <property type="match status" value="1"/>
</dbReference>
<dbReference type="InterPro" id="IPR050121">
    <property type="entry name" value="Cytochrome_P450_monoxygenase"/>
</dbReference>
<evidence type="ECO:0000256" key="2">
    <source>
        <dbReference type="ARBA" id="ARBA00010617"/>
    </source>
</evidence>
<proteinExistence type="inferred from homology"/>
<dbReference type="PRINTS" id="PR00385">
    <property type="entry name" value="P450"/>
</dbReference>
<dbReference type="RefSeq" id="XP_023449459.2">
    <property type="nucleotide sequence ID" value="XM_023600490.2"/>
</dbReference>
<accession>A0ABZ0NVV2</accession>
<dbReference type="PANTHER" id="PTHR24305">
    <property type="entry name" value="CYTOCHROME P450"/>
    <property type="match status" value="1"/>
</dbReference>
<name>A0ABZ0NVV2_CERBT</name>
<dbReference type="EMBL" id="CP134188">
    <property type="protein sequence ID" value="WPB03714.1"/>
    <property type="molecule type" value="Genomic_DNA"/>
</dbReference>
<keyword evidence="6" id="KW-0472">Membrane</keyword>
<protein>
    <recommendedName>
        <fullName evidence="9">Isotrichodermin C-15 hydroxylase</fullName>
    </recommendedName>
</protein>
<evidence type="ECO:0000256" key="4">
    <source>
        <dbReference type="ARBA" id="ARBA00022723"/>
    </source>
</evidence>
<evidence type="ECO:0000256" key="1">
    <source>
        <dbReference type="ARBA" id="ARBA00001971"/>
    </source>
</evidence>
<keyword evidence="5" id="KW-0408">Iron</keyword>
<organism evidence="7 8">
    <name type="scientific">Cercospora beticola</name>
    <name type="common">Sugarbeet leaf spot fungus</name>
    <dbReference type="NCBI Taxonomy" id="122368"/>
    <lineage>
        <taxon>Eukaryota</taxon>
        <taxon>Fungi</taxon>
        <taxon>Dikarya</taxon>
        <taxon>Ascomycota</taxon>
        <taxon>Pezizomycotina</taxon>
        <taxon>Dothideomycetes</taxon>
        <taxon>Dothideomycetidae</taxon>
        <taxon>Mycosphaerellales</taxon>
        <taxon>Mycosphaerellaceae</taxon>
        <taxon>Cercospora</taxon>
    </lineage>
</organism>